<feature type="domain" description="Thioredoxin" evidence="1">
    <location>
        <begin position="1"/>
        <end position="108"/>
    </location>
</feature>
<evidence type="ECO:0000313" key="3">
    <source>
        <dbReference type="Proteomes" id="UP000298049"/>
    </source>
</evidence>
<dbReference type="InterPro" id="IPR036249">
    <property type="entry name" value="Thioredoxin-like_sf"/>
</dbReference>
<proteinExistence type="predicted"/>
<dbReference type="AlphaFoldDB" id="A0A4P7XL34"/>
<reference evidence="2 3" key="1">
    <citation type="submission" date="2018-07" db="EMBL/GenBank/DDBJ databases">
        <title>Marsedoiliclastica nanhaica gen. nov. sp. nov., a novel marine hydrocarbonoclastic bacterium isolated from an in-situ enriched hydrocarbon-degrading consortium in deep-sea sediment.</title>
        <authorList>
            <person name="Dong C."/>
            <person name="Ma T."/>
            <person name="Liu R."/>
            <person name="Shao Z."/>
        </authorList>
    </citation>
    <scope>NUCLEOTIDE SEQUENCE [LARGE SCALE GENOMIC DNA]</scope>
    <source>
        <strain evidence="3">soil36-7</strain>
    </source>
</reference>
<dbReference type="SUPFAM" id="SSF52833">
    <property type="entry name" value="Thioredoxin-like"/>
    <property type="match status" value="1"/>
</dbReference>
<dbReference type="InterPro" id="IPR050620">
    <property type="entry name" value="Thioredoxin_H-type-like"/>
</dbReference>
<dbReference type="InterPro" id="IPR013766">
    <property type="entry name" value="Thioredoxin_domain"/>
</dbReference>
<dbReference type="CDD" id="cd02947">
    <property type="entry name" value="TRX_family"/>
    <property type="match status" value="1"/>
</dbReference>
<dbReference type="PANTHER" id="PTHR10438:SF468">
    <property type="entry name" value="THIOREDOXIN-1-RELATED"/>
    <property type="match status" value="1"/>
</dbReference>
<sequence length="108" mass="12063">MTYVQNYTPQDLDRPDVEAIDGPAVIEFGTNWCGHCQAAQPAIREAFETYPGVRHLKVEDGKGRRLGRAFGVKLWPTLVFLKNGQDIEKLVRPGSSQPIELALNRIAD</sequence>
<accession>A0A4P7XL34</accession>
<dbReference type="PROSITE" id="PS51352">
    <property type="entry name" value="THIOREDOXIN_2"/>
    <property type="match status" value="1"/>
</dbReference>
<evidence type="ECO:0000259" key="1">
    <source>
        <dbReference type="PROSITE" id="PS51352"/>
    </source>
</evidence>
<dbReference type="EMBL" id="CP031093">
    <property type="protein sequence ID" value="QCF27956.1"/>
    <property type="molecule type" value="Genomic_DNA"/>
</dbReference>
<evidence type="ECO:0000313" key="2">
    <source>
        <dbReference type="EMBL" id="QCF27956.1"/>
    </source>
</evidence>
<keyword evidence="3" id="KW-1185">Reference proteome</keyword>
<dbReference type="PANTHER" id="PTHR10438">
    <property type="entry name" value="THIOREDOXIN"/>
    <property type="match status" value="1"/>
</dbReference>
<dbReference type="OrthoDB" id="215495at2"/>
<dbReference type="Gene3D" id="3.40.30.10">
    <property type="entry name" value="Glutaredoxin"/>
    <property type="match status" value="1"/>
</dbReference>
<organism evidence="2 3">
    <name type="scientific">Hydrocarboniclastica marina</name>
    <dbReference type="NCBI Taxonomy" id="2259620"/>
    <lineage>
        <taxon>Bacteria</taxon>
        <taxon>Pseudomonadati</taxon>
        <taxon>Pseudomonadota</taxon>
        <taxon>Gammaproteobacteria</taxon>
        <taxon>Alteromonadales</taxon>
        <taxon>Alteromonadaceae</taxon>
        <taxon>Hydrocarboniclastica</taxon>
    </lineage>
</organism>
<dbReference type="KEGG" id="hmi:soil367_14075"/>
<name>A0A4P7XL34_9ALTE</name>
<dbReference type="Proteomes" id="UP000298049">
    <property type="component" value="Chromosome"/>
</dbReference>
<protein>
    <submittedName>
        <fullName evidence="2">Thioredoxin</fullName>
    </submittedName>
</protein>
<gene>
    <name evidence="2" type="ORF">soil367_14075</name>
</gene>
<dbReference type="Pfam" id="PF00085">
    <property type="entry name" value="Thioredoxin"/>
    <property type="match status" value="1"/>
</dbReference>